<proteinExistence type="inferred from homology"/>
<feature type="compositionally biased region" description="Low complexity" evidence="7">
    <location>
        <begin position="87"/>
        <end position="96"/>
    </location>
</feature>
<dbReference type="InterPro" id="IPR001078">
    <property type="entry name" value="2-oxoacid_DH_actylTfrase"/>
</dbReference>
<dbReference type="GO" id="GO:0016407">
    <property type="term" value="F:acetyltransferase activity"/>
    <property type="evidence" value="ECO:0007669"/>
    <property type="project" value="TreeGrafter"/>
</dbReference>
<dbReference type="PROSITE" id="PS50968">
    <property type="entry name" value="BIOTINYL_LIPOYL"/>
    <property type="match status" value="1"/>
</dbReference>
<dbReference type="PANTHER" id="PTHR43178">
    <property type="entry name" value="DIHYDROLIPOAMIDE ACETYLTRANSFERASE COMPONENT OF PYRUVATE DEHYDROGENASE COMPLEX"/>
    <property type="match status" value="1"/>
</dbReference>
<dbReference type="Proteomes" id="UP000307000">
    <property type="component" value="Chromosome"/>
</dbReference>
<dbReference type="InterPro" id="IPR003016">
    <property type="entry name" value="2-oxoA_DH_lipoyl-BS"/>
</dbReference>
<dbReference type="Gene3D" id="2.40.50.100">
    <property type="match status" value="1"/>
</dbReference>
<dbReference type="Pfam" id="PF02817">
    <property type="entry name" value="E3_binding"/>
    <property type="match status" value="1"/>
</dbReference>
<dbReference type="InterPro" id="IPR023213">
    <property type="entry name" value="CAT-like_dom_sf"/>
</dbReference>
<evidence type="ECO:0000259" key="8">
    <source>
        <dbReference type="PROSITE" id="PS50968"/>
    </source>
</evidence>
<evidence type="ECO:0000256" key="6">
    <source>
        <dbReference type="RuleBase" id="RU003423"/>
    </source>
</evidence>
<keyword evidence="4 6" id="KW-0450">Lipoyl</keyword>
<dbReference type="InterPro" id="IPR050743">
    <property type="entry name" value="2-oxoacid_DH_E2_comp"/>
</dbReference>
<evidence type="ECO:0000256" key="5">
    <source>
        <dbReference type="ARBA" id="ARBA00023315"/>
    </source>
</evidence>
<accession>A0A5B7WQX3</accession>
<dbReference type="PROSITE" id="PS51826">
    <property type="entry name" value="PSBD"/>
    <property type="match status" value="1"/>
</dbReference>
<evidence type="ECO:0000256" key="3">
    <source>
        <dbReference type="ARBA" id="ARBA00022679"/>
    </source>
</evidence>
<evidence type="ECO:0000259" key="9">
    <source>
        <dbReference type="PROSITE" id="PS51826"/>
    </source>
</evidence>
<feature type="compositionally biased region" description="Low complexity" evidence="7">
    <location>
        <begin position="135"/>
        <end position="153"/>
    </location>
</feature>
<keyword evidence="10" id="KW-0670">Pyruvate</keyword>
<dbReference type="Pfam" id="PF00364">
    <property type="entry name" value="Biotin_lipoyl"/>
    <property type="match status" value="1"/>
</dbReference>
<evidence type="ECO:0000313" key="11">
    <source>
        <dbReference type="Proteomes" id="UP000307000"/>
    </source>
</evidence>
<dbReference type="SUPFAM" id="SSF51230">
    <property type="entry name" value="Single hybrid motif"/>
    <property type="match status" value="1"/>
</dbReference>
<dbReference type="GO" id="GO:0031405">
    <property type="term" value="F:lipoic acid binding"/>
    <property type="evidence" value="ECO:0007669"/>
    <property type="project" value="TreeGrafter"/>
</dbReference>
<dbReference type="RefSeq" id="WP_138925846.1">
    <property type="nucleotide sequence ID" value="NZ_CP034412.1"/>
</dbReference>
<dbReference type="CDD" id="cd06849">
    <property type="entry name" value="lipoyl_domain"/>
    <property type="match status" value="1"/>
</dbReference>
<feature type="region of interest" description="Disordered" evidence="7">
    <location>
        <begin position="80"/>
        <end position="155"/>
    </location>
</feature>
<name>A0A5B7WQX3_9MICC</name>
<dbReference type="AlphaFoldDB" id="A0A5B7WQX3"/>
<feature type="domain" description="Lipoyl-binding" evidence="8">
    <location>
        <begin position="4"/>
        <end position="79"/>
    </location>
</feature>
<dbReference type="KEGG" id="gcr:GcLGCM259_0780"/>
<comment type="cofactor">
    <cofactor evidence="1 6">
        <name>(R)-lipoate</name>
        <dbReference type="ChEBI" id="CHEBI:83088"/>
    </cofactor>
</comment>
<evidence type="ECO:0000313" key="10">
    <source>
        <dbReference type="EMBL" id="QCY46536.1"/>
    </source>
</evidence>
<dbReference type="InterPro" id="IPR036625">
    <property type="entry name" value="E3-bd_dom_sf"/>
</dbReference>
<comment type="similarity">
    <text evidence="2 6">Belongs to the 2-oxoacid dehydrogenase family.</text>
</comment>
<dbReference type="PROSITE" id="PS00189">
    <property type="entry name" value="LIPOYL"/>
    <property type="match status" value="1"/>
</dbReference>
<evidence type="ECO:0000256" key="1">
    <source>
        <dbReference type="ARBA" id="ARBA00001938"/>
    </source>
</evidence>
<keyword evidence="5 6" id="KW-0012">Acyltransferase</keyword>
<dbReference type="Pfam" id="PF00198">
    <property type="entry name" value="2-oxoacid_dh"/>
    <property type="match status" value="1"/>
</dbReference>
<dbReference type="Gene3D" id="3.30.559.10">
    <property type="entry name" value="Chloramphenicol acetyltransferase-like domain"/>
    <property type="match status" value="1"/>
</dbReference>
<dbReference type="SUPFAM" id="SSF47005">
    <property type="entry name" value="Peripheral subunit-binding domain of 2-oxo acid dehydrogenase complex"/>
    <property type="match status" value="1"/>
</dbReference>
<dbReference type="EMBL" id="CP034412">
    <property type="protein sequence ID" value="QCY46536.1"/>
    <property type="molecule type" value="Genomic_DNA"/>
</dbReference>
<dbReference type="SUPFAM" id="SSF52777">
    <property type="entry name" value="CoA-dependent acyltransferases"/>
    <property type="match status" value="1"/>
</dbReference>
<dbReference type="PANTHER" id="PTHR43178:SF5">
    <property type="entry name" value="LIPOAMIDE ACYLTRANSFERASE COMPONENT OF BRANCHED-CHAIN ALPHA-KETO ACID DEHYDROGENASE COMPLEX, MITOCHONDRIAL"/>
    <property type="match status" value="1"/>
</dbReference>
<keyword evidence="11" id="KW-1185">Reference proteome</keyword>
<evidence type="ECO:0000256" key="4">
    <source>
        <dbReference type="ARBA" id="ARBA00022823"/>
    </source>
</evidence>
<dbReference type="Gene3D" id="4.10.320.10">
    <property type="entry name" value="E3-binding domain"/>
    <property type="match status" value="1"/>
</dbReference>
<keyword evidence="3 6" id="KW-0808">Transferase</keyword>
<reference evidence="10 11" key="1">
    <citation type="submission" date="2018-12" db="EMBL/GenBank/DDBJ databases">
        <title>Complete Genome Sequence of Glutamicibacter creatinolyticus strain LGCM259,isolated from an abscess of a 12-year-old mare in Italy.</title>
        <authorList>
            <person name="Santos R.G."/>
            <person name="Silva A.L."/>
            <person name="Seyffert N."/>
            <person name="Castro T.L.P."/>
            <person name="Attili A.R."/>
            <person name="Rifici C."/>
            <person name="Mazzullo G."/>
            <person name="Brenig B."/>
            <person name="Venanzi F."/>
            <person name="Azevedo V."/>
        </authorList>
    </citation>
    <scope>NUCLEOTIDE SEQUENCE [LARGE SCALE GENOMIC DNA]</scope>
    <source>
        <strain evidence="10 11">LGCM 259</strain>
    </source>
</reference>
<feature type="region of interest" description="Disordered" evidence="7">
    <location>
        <begin position="207"/>
        <end position="234"/>
    </location>
</feature>
<sequence length="465" mass="48339">MNATQIFKLPDLGEGLTESEVLNWKIQVGEQVELNQVIAEVETAKAVVELPSPYSGVVEQIHAEAGEVVPVGSPLVTFGDGAGGAGQAPSGADGSGTAKRTPTLVGYGAEPSTGKRPARKARRGPATTQAPGRCAPEPETPAAAAPNTPAESPGEVLDLDARSTVPRSTPPVRKFARDHGIDLNEVTGSGRDGLIVRADVEAALAARGTQATAGQQPAVAQGQPPAPSPAAQDEDRVVKISAVRRATAKAMVDSAFSAPHVTEFLTVDVTASLELIEQLKQHPSLRGKHVNFTTLLALVSTRLLATHRAINASWDGENGQIIERGSVNLGMAVSTDRGLLVPVVPAAQRLSLGELAEALSGIIEQGRAGTLSPAQLSGGTFSLTNVGVFGVDAGTPILPPGQAAILAAGQIKRRPWEYRDELALRHTTTLALSFDHRLIDGKEGSQFLADLGGVLENPGLINLFR</sequence>
<evidence type="ECO:0000256" key="7">
    <source>
        <dbReference type="SAM" id="MobiDB-lite"/>
    </source>
</evidence>
<dbReference type="EC" id="2.3.1.-" evidence="6"/>
<feature type="domain" description="Peripheral subunit-binding (PSBD)" evidence="9">
    <location>
        <begin position="167"/>
        <end position="204"/>
    </location>
</feature>
<organism evidence="10 11">
    <name type="scientific">Glutamicibacter creatinolyticus</name>
    <dbReference type="NCBI Taxonomy" id="162496"/>
    <lineage>
        <taxon>Bacteria</taxon>
        <taxon>Bacillati</taxon>
        <taxon>Actinomycetota</taxon>
        <taxon>Actinomycetes</taxon>
        <taxon>Micrococcales</taxon>
        <taxon>Micrococcaceae</taxon>
        <taxon>Glutamicibacter</taxon>
    </lineage>
</organism>
<feature type="compositionally biased region" description="Low complexity" evidence="7">
    <location>
        <begin position="207"/>
        <end position="223"/>
    </location>
</feature>
<dbReference type="InterPro" id="IPR000089">
    <property type="entry name" value="Biotin_lipoyl"/>
</dbReference>
<gene>
    <name evidence="10" type="primary">pdhC</name>
    <name evidence="10" type="ORF">GcLGCM259_0780</name>
</gene>
<dbReference type="InterPro" id="IPR011053">
    <property type="entry name" value="Single_hybrid_motif"/>
</dbReference>
<dbReference type="GO" id="GO:0005737">
    <property type="term" value="C:cytoplasm"/>
    <property type="evidence" value="ECO:0007669"/>
    <property type="project" value="TreeGrafter"/>
</dbReference>
<protein>
    <recommendedName>
        <fullName evidence="6">Dihydrolipoamide acetyltransferase component of pyruvate dehydrogenase complex</fullName>
        <ecNumber evidence="6">2.3.1.-</ecNumber>
    </recommendedName>
</protein>
<dbReference type="InterPro" id="IPR004167">
    <property type="entry name" value="PSBD"/>
</dbReference>
<evidence type="ECO:0000256" key="2">
    <source>
        <dbReference type="ARBA" id="ARBA00007317"/>
    </source>
</evidence>